<dbReference type="GO" id="GO:0042256">
    <property type="term" value="P:cytosolic ribosome assembly"/>
    <property type="evidence" value="ECO:0007669"/>
    <property type="project" value="UniProtKB-ARBA"/>
</dbReference>
<dbReference type="PROSITE" id="PS51722">
    <property type="entry name" value="G_TR_2"/>
    <property type="match status" value="1"/>
</dbReference>
<protein>
    <recommendedName>
        <fullName evidence="8">Ribosome assembly protein 1</fullName>
    </recommendedName>
    <alternativeName>
        <fullName evidence="9">Elongation factor-like 1</fullName>
    </alternativeName>
</protein>
<dbReference type="Gene3D" id="3.30.230.10">
    <property type="match status" value="1"/>
</dbReference>
<dbReference type="OMA" id="PMYFCEL"/>
<dbReference type="STRING" id="296587.C1ECC1"/>
<evidence type="ECO:0000256" key="5">
    <source>
        <dbReference type="ARBA" id="ARBA00022801"/>
    </source>
</evidence>
<dbReference type="CDD" id="cd04096">
    <property type="entry name" value="eEF2_snRNP_like_C"/>
    <property type="match status" value="1"/>
</dbReference>
<dbReference type="PANTHER" id="PTHR42908:SF3">
    <property type="entry name" value="ELONGATION FACTOR-LIKE GTPASE 1"/>
    <property type="match status" value="1"/>
</dbReference>
<accession>C1ECC1</accession>
<dbReference type="SUPFAM" id="SSF54980">
    <property type="entry name" value="EF-G C-terminal domain-like"/>
    <property type="match status" value="2"/>
</dbReference>
<dbReference type="Gene3D" id="3.30.70.870">
    <property type="entry name" value="Elongation Factor G (Translational Gtpase), domain 3"/>
    <property type="match status" value="1"/>
</dbReference>
<dbReference type="RefSeq" id="XP_002504618.1">
    <property type="nucleotide sequence ID" value="XM_002504572.1"/>
</dbReference>
<dbReference type="Pfam" id="PF00679">
    <property type="entry name" value="EFG_C"/>
    <property type="match status" value="1"/>
</dbReference>
<dbReference type="SUPFAM" id="SSF50447">
    <property type="entry name" value="Translation proteins"/>
    <property type="match status" value="1"/>
</dbReference>
<dbReference type="InterPro" id="IPR009000">
    <property type="entry name" value="Transl_B-barrel_sf"/>
</dbReference>
<dbReference type="Gene3D" id="3.90.1430.10">
    <property type="entry name" value="Yeast translation eEF2 (G' domain)"/>
    <property type="match status" value="1"/>
</dbReference>
<keyword evidence="4" id="KW-0547">Nucleotide-binding</keyword>
<dbReference type="Proteomes" id="UP000002009">
    <property type="component" value="Chromosome 9"/>
</dbReference>
<dbReference type="OrthoDB" id="364892at2759"/>
<dbReference type="InterPro" id="IPR053905">
    <property type="entry name" value="EF-G-like_DII"/>
</dbReference>
<dbReference type="eggNOG" id="KOG0467">
    <property type="taxonomic scope" value="Eukaryota"/>
</dbReference>
<dbReference type="Gene3D" id="3.40.50.300">
    <property type="entry name" value="P-loop containing nucleotide triphosphate hydrolases"/>
    <property type="match status" value="1"/>
</dbReference>
<dbReference type="GO" id="GO:0043022">
    <property type="term" value="F:ribosome binding"/>
    <property type="evidence" value="ECO:0007669"/>
    <property type="project" value="TreeGrafter"/>
</dbReference>
<evidence type="ECO:0000259" key="11">
    <source>
        <dbReference type="PROSITE" id="PS51722"/>
    </source>
</evidence>
<proteinExistence type="predicted"/>
<dbReference type="FunFam" id="3.30.70.870:FF:000002">
    <property type="entry name" value="Translation elongation factor 2"/>
    <property type="match status" value="1"/>
</dbReference>
<dbReference type="SUPFAM" id="SSF52540">
    <property type="entry name" value="P-loop containing nucleoside triphosphate hydrolases"/>
    <property type="match status" value="1"/>
</dbReference>
<name>C1ECC1_MICCC</name>
<dbReference type="InParanoid" id="C1ECC1"/>
<keyword evidence="13" id="KW-1185">Reference proteome</keyword>
<dbReference type="PANTHER" id="PTHR42908">
    <property type="entry name" value="TRANSLATION ELONGATION FACTOR-RELATED"/>
    <property type="match status" value="1"/>
</dbReference>
<organism evidence="12 13">
    <name type="scientific">Micromonas commoda (strain RCC299 / NOUM17 / CCMP2709)</name>
    <name type="common">Picoplanktonic green alga</name>
    <dbReference type="NCBI Taxonomy" id="296587"/>
    <lineage>
        <taxon>Eukaryota</taxon>
        <taxon>Viridiplantae</taxon>
        <taxon>Chlorophyta</taxon>
        <taxon>Mamiellophyceae</taxon>
        <taxon>Mamiellales</taxon>
        <taxon>Mamiellaceae</taxon>
        <taxon>Micromonas</taxon>
    </lineage>
</organism>
<dbReference type="FunFam" id="3.30.70.240:FF:000006">
    <property type="entry name" value="Elongation factor like GTPase 1"/>
    <property type="match status" value="1"/>
</dbReference>
<dbReference type="NCBIfam" id="TIGR00231">
    <property type="entry name" value="small_GTP"/>
    <property type="match status" value="1"/>
</dbReference>
<dbReference type="InterPro" id="IPR020568">
    <property type="entry name" value="Ribosomal_Su5_D2-typ_SF"/>
</dbReference>
<evidence type="ECO:0000256" key="1">
    <source>
        <dbReference type="ARBA" id="ARBA00004496"/>
    </source>
</evidence>
<dbReference type="InterPro" id="IPR000795">
    <property type="entry name" value="T_Tr_GTP-bd_dom"/>
</dbReference>
<dbReference type="Pfam" id="PF22042">
    <property type="entry name" value="EF-G_D2"/>
    <property type="match status" value="1"/>
</dbReference>
<dbReference type="Pfam" id="PF00009">
    <property type="entry name" value="GTP_EFTU"/>
    <property type="match status" value="1"/>
</dbReference>
<sequence>MEKAVERLSGLQKFPDNIRNICVLAHVDHGKTTLSDGLIAHNGFISQKLAGKLRFMDFLDDEQRRGITMKSAAISLLYTPKCAVGGDEAQPEPLLINLIDSPGHVDFCSEVSTAARLSDGGLVVVDVVEGICVQTHAVLRQAWEERLQVCLVFNKLDRLIVEMGYTPTEAYERMRNLLNEINGVMSAFVSEKFISQADTLLATSTEGGALDHGGRDDGGEGRDDEMHDDDDIESDHSTDTFSVERGNVAFACAADGWAFRTDAFAEMYASKLGCSCTALRRGLWGDWFFSPKTRKIVGKKAAGGKLKPLFVQCVLDPIWKLYKVAEAERHGYPPEGGKDLAAMAASLKVDVAEKDLKSADRKTALEAVMKAWLPLSPAILEMVAHRLPSPTGSSKRRVHRLMPAPTLKQTLAADDDAALAASRKAVSRCDASEGSVTTAFISKMLAAPASAVHGKSTERNGGASVFLGFGRVYSGALREGDVVYVINGAYDPSEPDDGSCEEIVVEELYLMMGQGMFRVKEVPAGNILAVGGLDRHVLKSATLSSSKMCAPFGNMMFQVAPIVKVAVEPESVADMPALVEGLRLLNRSDAFVEVGLMETGEHVIAAAGEVHLERCIADLRERFAKIDLKVSPPLVSFREGVSTTGSATVTTSNGLLTIKATAAPLPPFFPRVIEDSADSLKQILLSAHQKAGDAADTLVPEIMGKLNKAREAVAIDGDGSEDVIEKTLSSAWSLGPKHVGPNLMSVGKMLDGDRGRAEKQNGIIDFSDANVVKTIEGNALTGFQMACERGPLCEEPLFGVTVQLEVYSKVDAEAGGDGEVGEAQYGPFSGQVASAAREAIRKAVLKAGPRLVEAMYLSVISTTSEALGGTYSVLGRRRAKVISESIREGTGVFIIHSYLPVAESFGFADELRQCSSGASNAQLMLSHWEHLDIDPFFKPKTEEEREEFGEDGYVGPNMARQLVDATRRRKGLKVEETIVKDATKQRTLSRKA</sequence>
<evidence type="ECO:0000256" key="4">
    <source>
        <dbReference type="ARBA" id="ARBA00022741"/>
    </source>
</evidence>
<dbReference type="GO" id="GO:0003924">
    <property type="term" value="F:GTPase activity"/>
    <property type="evidence" value="ECO:0007669"/>
    <property type="project" value="InterPro"/>
</dbReference>
<keyword evidence="6" id="KW-0342">GTP-binding</keyword>
<evidence type="ECO:0000256" key="7">
    <source>
        <dbReference type="ARBA" id="ARBA00048548"/>
    </source>
</evidence>
<dbReference type="CDD" id="cd16268">
    <property type="entry name" value="EF2_II"/>
    <property type="match status" value="1"/>
</dbReference>
<dbReference type="CDD" id="cd01681">
    <property type="entry name" value="aeEF2_snRNP_like_IV"/>
    <property type="match status" value="1"/>
</dbReference>
<dbReference type="InterPro" id="IPR005225">
    <property type="entry name" value="Small_GTP-bd"/>
</dbReference>
<dbReference type="FunCoup" id="C1ECC1">
    <property type="interactions" value="1907"/>
</dbReference>
<dbReference type="KEGG" id="mis:MICPUN_97868"/>
<feature type="compositionally biased region" description="Basic and acidic residues" evidence="10">
    <location>
        <begin position="212"/>
        <end position="225"/>
    </location>
</feature>
<evidence type="ECO:0000256" key="3">
    <source>
        <dbReference type="ARBA" id="ARBA00022517"/>
    </source>
</evidence>
<evidence type="ECO:0000313" key="12">
    <source>
        <dbReference type="EMBL" id="ACO65876.1"/>
    </source>
</evidence>
<dbReference type="InterPro" id="IPR027417">
    <property type="entry name" value="P-loop_NTPase"/>
</dbReference>
<dbReference type="EMBL" id="CP001329">
    <property type="protein sequence ID" value="ACO65876.1"/>
    <property type="molecule type" value="Genomic_DNA"/>
</dbReference>
<dbReference type="InterPro" id="IPR000640">
    <property type="entry name" value="EFG_V-like"/>
</dbReference>
<dbReference type="Gene3D" id="2.40.30.10">
    <property type="entry name" value="Translation factors"/>
    <property type="match status" value="1"/>
</dbReference>
<comment type="catalytic activity">
    <reaction evidence="7">
        <text>GTP + H2O = GDP + phosphate + H(+)</text>
        <dbReference type="Rhea" id="RHEA:19669"/>
        <dbReference type="ChEBI" id="CHEBI:15377"/>
        <dbReference type="ChEBI" id="CHEBI:15378"/>
        <dbReference type="ChEBI" id="CHEBI:37565"/>
        <dbReference type="ChEBI" id="CHEBI:43474"/>
        <dbReference type="ChEBI" id="CHEBI:58189"/>
    </reaction>
</comment>
<evidence type="ECO:0000256" key="6">
    <source>
        <dbReference type="ARBA" id="ARBA00023134"/>
    </source>
</evidence>
<dbReference type="AlphaFoldDB" id="C1ECC1"/>
<dbReference type="InterPro" id="IPR041095">
    <property type="entry name" value="EFG_II"/>
</dbReference>
<comment type="subcellular location">
    <subcellularLocation>
        <location evidence="1">Cytoplasm</location>
    </subcellularLocation>
</comment>
<evidence type="ECO:0000256" key="2">
    <source>
        <dbReference type="ARBA" id="ARBA00022490"/>
    </source>
</evidence>
<gene>
    <name evidence="12" type="ORF">MICPUN_97868</name>
</gene>
<dbReference type="GO" id="GO:0005829">
    <property type="term" value="C:cytosol"/>
    <property type="evidence" value="ECO:0007669"/>
    <property type="project" value="TreeGrafter"/>
</dbReference>
<dbReference type="Gene3D" id="3.30.70.240">
    <property type="match status" value="1"/>
</dbReference>
<evidence type="ECO:0000256" key="9">
    <source>
        <dbReference type="ARBA" id="ARBA00081809"/>
    </source>
</evidence>
<keyword evidence="2" id="KW-0963">Cytoplasm</keyword>
<reference evidence="12 13" key="1">
    <citation type="journal article" date="2009" name="Science">
        <title>Green evolution and dynamic adaptations revealed by genomes of the marine picoeukaryotes Micromonas.</title>
        <authorList>
            <person name="Worden A.Z."/>
            <person name="Lee J.H."/>
            <person name="Mock T."/>
            <person name="Rouze P."/>
            <person name="Simmons M.P."/>
            <person name="Aerts A.L."/>
            <person name="Allen A.E."/>
            <person name="Cuvelier M.L."/>
            <person name="Derelle E."/>
            <person name="Everett M.V."/>
            <person name="Foulon E."/>
            <person name="Grimwood J."/>
            <person name="Gundlach H."/>
            <person name="Henrissat B."/>
            <person name="Napoli C."/>
            <person name="McDonald S.M."/>
            <person name="Parker M.S."/>
            <person name="Rombauts S."/>
            <person name="Salamov A."/>
            <person name="Von Dassow P."/>
            <person name="Badger J.H."/>
            <person name="Coutinho P.M."/>
            <person name="Demir E."/>
            <person name="Dubchak I."/>
            <person name="Gentemann C."/>
            <person name="Eikrem W."/>
            <person name="Gready J.E."/>
            <person name="John U."/>
            <person name="Lanier W."/>
            <person name="Lindquist E.A."/>
            <person name="Lucas S."/>
            <person name="Mayer K.F."/>
            <person name="Moreau H."/>
            <person name="Not F."/>
            <person name="Otillar R."/>
            <person name="Panaud O."/>
            <person name="Pangilinan J."/>
            <person name="Paulsen I."/>
            <person name="Piegu B."/>
            <person name="Poliakov A."/>
            <person name="Robbens S."/>
            <person name="Schmutz J."/>
            <person name="Toulza E."/>
            <person name="Wyss T."/>
            <person name="Zelensky A."/>
            <person name="Zhou K."/>
            <person name="Armbrust E.V."/>
            <person name="Bhattacharya D."/>
            <person name="Goodenough U.W."/>
            <person name="Van de Peer Y."/>
            <person name="Grigoriev I.V."/>
        </authorList>
    </citation>
    <scope>NUCLEOTIDE SEQUENCE [LARGE SCALE GENOMIC DNA]</scope>
    <source>
        <strain evidence="13">RCC299 / NOUM17</strain>
    </source>
</reference>
<evidence type="ECO:0000256" key="10">
    <source>
        <dbReference type="SAM" id="MobiDB-lite"/>
    </source>
</evidence>
<dbReference type="InterPro" id="IPR014721">
    <property type="entry name" value="Ribsml_uS5_D2-typ_fold_subgr"/>
</dbReference>
<keyword evidence="5" id="KW-0378">Hydrolase</keyword>
<dbReference type="SMART" id="SM00838">
    <property type="entry name" value="EFG_C"/>
    <property type="match status" value="1"/>
</dbReference>
<dbReference type="CDD" id="cd16261">
    <property type="entry name" value="EF2_snRNP_III"/>
    <property type="match status" value="1"/>
</dbReference>
<feature type="domain" description="Tr-type G" evidence="11">
    <location>
        <begin position="16"/>
        <end position="391"/>
    </location>
</feature>
<dbReference type="SUPFAM" id="SSF54211">
    <property type="entry name" value="Ribosomal protein S5 domain 2-like"/>
    <property type="match status" value="1"/>
</dbReference>
<evidence type="ECO:0000313" key="13">
    <source>
        <dbReference type="Proteomes" id="UP000002009"/>
    </source>
</evidence>
<evidence type="ECO:0000256" key="8">
    <source>
        <dbReference type="ARBA" id="ARBA00068031"/>
    </source>
</evidence>
<dbReference type="GeneID" id="8246165"/>
<dbReference type="FunFam" id="3.40.50.300:FF:000746">
    <property type="entry name" value="Ribosome assembly protein 1"/>
    <property type="match status" value="1"/>
</dbReference>
<keyword evidence="3" id="KW-0690">Ribosome biogenesis</keyword>
<dbReference type="PRINTS" id="PR00315">
    <property type="entry name" value="ELONGATNFCT"/>
</dbReference>
<dbReference type="Pfam" id="PF14492">
    <property type="entry name" value="EFG_III"/>
    <property type="match status" value="1"/>
</dbReference>
<feature type="region of interest" description="Disordered" evidence="10">
    <location>
        <begin position="205"/>
        <end position="238"/>
    </location>
</feature>
<dbReference type="GO" id="GO:1990904">
    <property type="term" value="C:ribonucleoprotein complex"/>
    <property type="evidence" value="ECO:0007669"/>
    <property type="project" value="TreeGrafter"/>
</dbReference>
<dbReference type="InterPro" id="IPR035647">
    <property type="entry name" value="EFG_III/V"/>
</dbReference>
<dbReference type="GO" id="GO:0005525">
    <property type="term" value="F:GTP binding"/>
    <property type="evidence" value="ECO:0007669"/>
    <property type="project" value="UniProtKB-KW"/>
</dbReference>